<name>A0A7K1URI0_9NOCA</name>
<keyword evidence="3" id="KW-1185">Reference proteome</keyword>
<keyword evidence="1" id="KW-0812">Transmembrane</keyword>
<evidence type="ECO:0000313" key="3">
    <source>
        <dbReference type="Proteomes" id="UP000466794"/>
    </source>
</evidence>
<dbReference type="RefSeq" id="WP_157355483.1">
    <property type="nucleotide sequence ID" value="NZ_WRPP01000001.1"/>
</dbReference>
<organism evidence="2 3">
    <name type="scientific">Nocardia terrae</name>
    <dbReference type="NCBI Taxonomy" id="2675851"/>
    <lineage>
        <taxon>Bacteria</taxon>
        <taxon>Bacillati</taxon>
        <taxon>Actinomycetota</taxon>
        <taxon>Actinomycetes</taxon>
        <taxon>Mycobacteriales</taxon>
        <taxon>Nocardiaceae</taxon>
        <taxon>Nocardia</taxon>
    </lineage>
</organism>
<comment type="caution">
    <text evidence="2">The sequence shown here is derived from an EMBL/GenBank/DDBJ whole genome shotgun (WGS) entry which is preliminary data.</text>
</comment>
<dbReference type="AlphaFoldDB" id="A0A7K1URI0"/>
<proteinExistence type="predicted"/>
<evidence type="ECO:0008006" key="4">
    <source>
        <dbReference type="Google" id="ProtNLM"/>
    </source>
</evidence>
<dbReference type="InterPro" id="IPR032710">
    <property type="entry name" value="NTF2-like_dom_sf"/>
</dbReference>
<evidence type="ECO:0000313" key="2">
    <source>
        <dbReference type="EMBL" id="MVU76759.1"/>
    </source>
</evidence>
<protein>
    <recommendedName>
        <fullName evidence="4">DUF4878 domain-containing protein</fullName>
    </recommendedName>
</protein>
<feature type="transmembrane region" description="Helical" evidence="1">
    <location>
        <begin position="24"/>
        <end position="42"/>
    </location>
</feature>
<evidence type="ECO:0000256" key="1">
    <source>
        <dbReference type="SAM" id="Phobius"/>
    </source>
</evidence>
<dbReference type="Proteomes" id="UP000466794">
    <property type="component" value="Unassembled WGS sequence"/>
</dbReference>
<gene>
    <name evidence="2" type="ORF">GPX89_05795</name>
</gene>
<reference evidence="2 3" key="1">
    <citation type="submission" date="2019-12" db="EMBL/GenBank/DDBJ databases">
        <title>Nocardia sp. nov. ET3-3 isolated from soil.</title>
        <authorList>
            <person name="Kanchanasin P."/>
            <person name="Tanasupawat S."/>
            <person name="Yuki M."/>
            <person name="Kudo T."/>
        </authorList>
    </citation>
    <scope>NUCLEOTIDE SEQUENCE [LARGE SCALE GENOMIC DNA]</scope>
    <source>
        <strain evidence="2 3">ET3-3</strain>
    </source>
</reference>
<dbReference type="SUPFAM" id="SSF54427">
    <property type="entry name" value="NTF2-like"/>
    <property type="match status" value="1"/>
</dbReference>
<accession>A0A7K1URI0</accession>
<keyword evidence="1" id="KW-0472">Membrane</keyword>
<keyword evidence="1" id="KW-1133">Transmembrane helix</keyword>
<sequence>MSTTGEKATDNPSEESESATSSRYLVVALIAAVIAVFAIVAARHGSDSSAQSTDEAAVTYAVQTVVTAANTGDKKTLADRTCGDVGLRMTAGDRQVVVAGRKAADPDASVPVITVRDFHYTTITGDVATTYGRVLGKLGAAAGAEKIAYFALARTGDTWKLCTAEIR</sequence>
<dbReference type="EMBL" id="WRPP01000001">
    <property type="protein sequence ID" value="MVU76759.1"/>
    <property type="molecule type" value="Genomic_DNA"/>
</dbReference>